<organism evidence="2 3">
    <name type="scientific">Caenispirillum bisanense</name>
    <dbReference type="NCBI Taxonomy" id="414052"/>
    <lineage>
        <taxon>Bacteria</taxon>
        <taxon>Pseudomonadati</taxon>
        <taxon>Pseudomonadota</taxon>
        <taxon>Alphaproteobacteria</taxon>
        <taxon>Rhodospirillales</taxon>
        <taxon>Novispirillaceae</taxon>
        <taxon>Caenispirillum</taxon>
    </lineage>
</organism>
<evidence type="ECO:0000313" key="2">
    <source>
        <dbReference type="EMBL" id="SOD94554.1"/>
    </source>
</evidence>
<protein>
    <submittedName>
        <fullName evidence="2">Bax protein</fullName>
    </submittedName>
</protein>
<dbReference type="Pfam" id="PF01832">
    <property type="entry name" value="Glucosaminidase"/>
    <property type="match status" value="1"/>
</dbReference>
<dbReference type="AlphaFoldDB" id="A0A286GHU3"/>
<dbReference type="InterPro" id="IPR002901">
    <property type="entry name" value="MGlyc_endo_b_GlcNAc-like_dom"/>
</dbReference>
<feature type="domain" description="Mannosyl-glycoprotein endo-beta-N-acetylglucosamidase-like" evidence="1">
    <location>
        <begin position="181"/>
        <end position="318"/>
    </location>
</feature>
<keyword evidence="3" id="KW-1185">Reference proteome</keyword>
<dbReference type="SMART" id="SM00047">
    <property type="entry name" value="LYZ2"/>
    <property type="match status" value="1"/>
</dbReference>
<reference evidence="3" key="1">
    <citation type="submission" date="2017-09" db="EMBL/GenBank/DDBJ databases">
        <authorList>
            <person name="Varghese N."/>
            <person name="Submissions S."/>
        </authorList>
    </citation>
    <scope>NUCLEOTIDE SEQUENCE [LARGE SCALE GENOMIC DNA]</scope>
    <source>
        <strain evidence="3">USBA 140</strain>
    </source>
</reference>
<dbReference type="GO" id="GO:0004040">
    <property type="term" value="F:amidase activity"/>
    <property type="evidence" value="ECO:0007669"/>
    <property type="project" value="InterPro"/>
</dbReference>
<gene>
    <name evidence="2" type="ORF">SAMN05421508_10425</name>
</gene>
<evidence type="ECO:0000313" key="3">
    <source>
        <dbReference type="Proteomes" id="UP000219621"/>
    </source>
</evidence>
<dbReference type="EMBL" id="OCNJ01000004">
    <property type="protein sequence ID" value="SOD94554.1"/>
    <property type="molecule type" value="Genomic_DNA"/>
</dbReference>
<proteinExistence type="predicted"/>
<dbReference type="RefSeq" id="WP_176525108.1">
    <property type="nucleotide sequence ID" value="NZ_OCNJ01000004.1"/>
</dbReference>
<dbReference type="PANTHER" id="PTHR40572">
    <property type="entry name" value="PROTEIN BAX"/>
    <property type="match status" value="1"/>
</dbReference>
<dbReference type="Gene3D" id="1.10.530.10">
    <property type="match status" value="1"/>
</dbReference>
<dbReference type="InterPro" id="IPR053195">
    <property type="entry name" value="Bax-like"/>
</dbReference>
<name>A0A286GHU3_9PROT</name>
<dbReference type="PANTHER" id="PTHR40572:SF1">
    <property type="entry name" value="PROTEIN BAX"/>
    <property type="match status" value="1"/>
</dbReference>
<evidence type="ECO:0000259" key="1">
    <source>
        <dbReference type="SMART" id="SM00047"/>
    </source>
</evidence>
<dbReference type="Proteomes" id="UP000219621">
    <property type="component" value="Unassembled WGS sequence"/>
</dbReference>
<accession>A0A286GHU3</accession>
<sequence>MLTLYGATLAELATPYLPGAPARGEVGTALSGSVPALRYTFTSDGQEARTLQPAAMTKVSFPAPEPLPVRLPGDGFAERPRLASAETVREVARLYDALGYDLERVATGVSVPRLYLATVPDDMPVVDDIETRKSVFIRSMLPLILRVNEEVARDRARLIEIDARLKSGEGVHRTDMAWVSELADSYGIRDADIPKLLRKVDVVPPSLALAQAIEESGWGTSRFAREANALFGQWTTKSHVPGIKTYVSPSDPNYNNRIRAFPSLLDAVRSYVRNLNTHRAYAEFREERARQRRAGTELNGHALAGHLHFYSERGPDYIATLREIMRANALADLDGTRLGRQLAALP</sequence>